<dbReference type="Proteomes" id="UP000476934">
    <property type="component" value="Unassembled WGS sequence"/>
</dbReference>
<dbReference type="RefSeq" id="WP_163174627.1">
    <property type="nucleotide sequence ID" value="NZ_JAAIWK010000049.1"/>
</dbReference>
<name>A0A6M0PBB6_9BACI</name>
<dbReference type="NCBIfam" id="NF041497">
    <property type="entry name" value="MobV"/>
    <property type="match status" value="1"/>
</dbReference>
<feature type="region of interest" description="Disordered" evidence="3">
    <location>
        <begin position="437"/>
        <end position="466"/>
    </location>
</feature>
<organism evidence="4 5">
    <name type="scientific">Heyndrickxia ginsengihumi</name>
    <dbReference type="NCBI Taxonomy" id="363870"/>
    <lineage>
        <taxon>Bacteria</taxon>
        <taxon>Bacillati</taxon>
        <taxon>Bacillota</taxon>
        <taxon>Bacilli</taxon>
        <taxon>Bacillales</taxon>
        <taxon>Bacillaceae</taxon>
        <taxon>Heyndrickxia</taxon>
    </lineage>
</organism>
<evidence type="ECO:0000313" key="4">
    <source>
        <dbReference type="EMBL" id="NEY21733.1"/>
    </source>
</evidence>
<dbReference type="InterPro" id="IPR001668">
    <property type="entry name" value="Mob_Pre"/>
</dbReference>
<keyword evidence="5" id="KW-1185">Reference proteome</keyword>
<protein>
    <recommendedName>
        <fullName evidence="6">Plasmid recombination enzyme</fullName>
    </recommendedName>
</protein>
<comment type="caution">
    <text evidence="4">The sequence shown here is derived from an EMBL/GenBank/DDBJ whole genome shotgun (WGS) entry which is preliminary data.</text>
</comment>
<accession>A0A6M0PBB6</accession>
<dbReference type="EMBL" id="JAAIWK010000049">
    <property type="protein sequence ID" value="NEY21733.1"/>
    <property type="molecule type" value="Genomic_DNA"/>
</dbReference>
<reference evidence="4 5" key="1">
    <citation type="submission" date="2020-02" db="EMBL/GenBank/DDBJ databases">
        <authorList>
            <person name="Feng H."/>
        </authorList>
    </citation>
    <scope>NUCLEOTIDE SEQUENCE [LARGE SCALE GENOMIC DNA]</scope>
    <source>
        <strain evidence="4 5">Gsoil 114</strain>
    </source>
</reference>
<dbReference type="Pfam" id="PF01076">
    <property type="entry name" value="Mob_Pre"/>
    <property type="match status" value="1"/>
</dbReference>
<reference evidence="4 5" key="2">
    <citation type="submission" date="2020-03" db="EMBL/GenBank/DDBJ databases">
        <title>Bacillus aquiflavi sp. nov., isolated from yellow water of strong flavor Chinese baijiu in Yibin region of China.</title>
        <authorList>
            <person name="Xie J."/>
        </authorList>
    </citation>
    <scope>NUCLEOTIDE SEQUENCE [LARGE SCALE GENOMIC DNA]</scope>
    <source>
        <strain evidence="4 5">Gsoil 114</strain>
    </source>
</reference>
<evidence type="ECO:0000313" key="5">
    <source>
        <dbReference type="Proteomes" id="UP000476934"/>
    </source>
</evidence>
<dbReference type="GO" id="GO:0003677">
    <property type="term" value="F:DNA binding"/>
    <property type="evidence" value="ECO:0007669"/>
    <property type="project" value="InterPro"/>
</dbReference>
<sequence length="466" mass="55332">MSMLAARMQKMKANNLAGIERHNKRIYKNHSNEDIDGELSYLNYDLMNRQGKYADVVKEIIESQKEGNRAIRSDAVLVNEWIITSDKAFFKDMNPEERDRFFQEATNWFKERYGQQNIAYAQVHLDERTPHMHLGVVPMRDGKLSAKTVFNRQELRAIQEELPKHLQEKGFEIQRGKEESERKHLSVPEYKEAKEEAKKLKEETKKIVSKASQIADFHDNIQERVKTLKEANNALESEIKRKKELIKEHTQRVEKLASEVKSKNPPKLYRANKVEPIYEPKFKVEKLRGRALKIDVDEYNKMLNSQRKYQEIHERLIDNFNHLAEKYYRVKNNRNLLASELERVTKALPIQNEYFVPATELQKAQKEIQERDKIIQAKDKIIEEQEEHINSLEKTIMRCAEFIRDMRKQAFDLVNDLAQRMKIVPLVNKLIQQEKEQKQIQVDMEGKKSELSRKQKSRADDWEMER</sequence>
<evidence type="ECO:0008006" key="6">
    <source>
        <dbReference type="Google" id="ProtNLM"/>
    </source>
</evidence>
<dbReference type="AlphaFoldDB" id="A0A6M0PBB6"/>
<gene>
    <name evidence="4" type="ORF">G4D61_17610</name>
</gene>
<dbReference type="Gene3D" id="3.30.930.30">
    <property type="match status" value="1"/>
</dbReference>
<keyword evidence="2" id="KW-0175">Coiled coil</keyword>
<evidence type="ECO:0000256" key="2">
    <source>
        <dbReference type="SAM" id="Coils"/>
    </source>
</evidence>
<evidence type="ECO:0000256" key="1">
    <source>
        <dbReference type="ARBA" id="ARBA00010657"/>
    </source>
</evidence>
<evidence type="ECO:0000256" key="3">
    <source>
        <dbReference type="SAM" id="MobiDB-lite"/>
    </source>
</evidence>
<feature type="coiled-coil region" evidence="2">
    <location>
        <begin position="190"/>
        <end position="259"/>
    </location>
</feature>
<dbReference type="CDD" id="cd17242">
    <property type="entry name" value="MobM_relaxase"/>
    <property type="match status" value="1"/>
</dbReference>
<comment type="similarity">
    <text evidence="1">Belongs to the plasmid mobilization pre family.</text>
</comment>
<dbReference type="GO" id="GO:0006310">
    <property type="term" value="P:DNA recombination"/>
    <property type="evidence" value="ECO:0007669"/>
    <property type="project" value="InterPro"/>
</dbReference>
<proteinExistence type="inferred from homology"/>